<evidence type="ECO:0000313" key="1">
    <source>
        <dbReference type="EMBL" id="MST99753.1"/>
    </source>
</evidence>
<comment type="caution">
    <text evidence="1">The sequence shown here is derived from an EMBL/GenBank/DDBJ whole genome shotgun (WGS) entry which is preliminary data.</text>
</comment>
<proteinExistence type="predicted"/>
<dbReference type="Proteomes" id="UP000435649">
    <property type="component" value="Unassembled WGS sequence"/>
</dbReference>
<reference evidence="1 2" key="1">
    <citation type="submission" date="2019-08" db="EMBL/GenBank/DDBJ databases">
        <title>In-depth cultivation of the pig gut microbiome towards novel bacterial diversity and tailored functional studies.</title>
        <authorList>
            <person name="Wylensek D."/>
            <person name="Hitch T.C.A."/>
            <person name="Clavel T."/>
        </authorList>
    </citation>
    <scope>NUCLEOTIDE SEQUENCE [LARGE SCALE GENOMIC DNA]</scope>
    <source>
        <strain evidence="1 2">BBE-744-WT-12</strain>
    </source>
</reference>
<protein>
    <submittedName>
        <fullName evidence="1">Uncharacterized protein</fullName>
    </submittedName>
</protein>
<sequence length="161" mass="16516">MTNAYEEYPYAVLLEPVDAGKIGRALLLGIVPAKVSILDPEHKFAEPMIGNASGAMQSAENGVARILWKAGNTGSQWCMLQLGGAGSGGGGTEDKVFLCKVTGGSTGAGYNVQLFADGKDNASTGSGILYVAELALNSTIPAGSWIIGHRIAIQTTGGNET</sequence>
<dbReference type="AlphaFoldDB" id="A0A844G973"/>
<name>A0A844G973_9BACT</name>
<gene>
    <name evidence="1" type="ORF">FYJ85_22240</name>
</gene>
<evidence type="ECO:0000313" key="2">
    <source>
        <dbReference type="Proteomes" id="UP000435649"/>
    </source>
</evidence>
<accession>A0A844G973</accession>
<organism evidence="1 2">
    <name type="scientific">Victivallis lenta</name>
    <dbReference type="NCBI Taxonomy" id="2606640"/>
    <lineage>
        <taxon>Bacteria</taxon>
        <taxon>Pseudomonadati</taxon>
        <taxon>Lentisphaerota</taxon>
        <taxon>Lentisphaeria</taxon>
        <taxon>Victivallales</taxon>
        <taxon>Victivallaceae</taxon>
        <taxon>Victivallis</taxon>
    </lineage>
</organism>
<keyword evidence="2" id="KW-1185">Reference proteome</keyword>
<dbReference type="EMBL" id="VUNS01000052">
    <property type="protein sequence ID" value="MST99753.1"/>
    <property type="molecule type" value="Genomic_DNA"/>
</dbReference>